<evidence type="ECO:0000313" key="14">
    <source>
        <dbReference type="Proteomes" id="UP000663846"/>
    </source>
</evidence>
<dbReference type="FunFam" id="3.50.50.60:FF:000021">
    <property type="entry name" value="Ubiquinone biosynthesis monooxygenase COQ6"/>
    <property type="match status" value="1"/>
</dbReference>
<dbReference type="Proteomes" id="UP000663846">
    <property type="component" value="Unassembled WGS sequence"/>
</dbReference>
<dbReference type="EC" id="1.14.15.46" evidence="11"/>
<feature type="domain" description="FAD-binding" evidence="12">
    <location>
        <begin position="432"/>
        <end position="472"/>
    </location>
</feature>
<comment type="subunit">
    <text evidence="11">Component of a multi-subunit COQ enzyme complex, composed of at least COQ3, COQ4, COQ5, COQ6, COQ7 and COQ9.</text>
</comment>
<feature type="domain" description="FAD-binding" evidence="12">
    <location>
        <begin position="36"/>
        <end position="299"/>
    </location>
</feature>
<keyword evidence="10 11" id="KW-0472">Membrane</keyword>
<dbReference type="InterPro" id="IPR000689">
    <property type="entry name" value="UbQ_mOase_COQ6"/>
</dbReference>
<proteinExistence type="inferred from homology"/>
<comment type="cofactor">
    <cofactor evidence="1 11">
        <name>FAD</name>
        <dbReference type="ChEBI" id="CHEBI:57692"/>
    </cofactor>
</comment>
<dbReference type="EMBL" id="CAJMWS010000324">
    <property type="protein sequence ID" value="CAE6426320.1"/>
    <property type="molecule type" value="Genomic_DNA"/>
</dbReference>
<dbReference type="PRINTS" id="PR00420">
    <property type="entry name" value="RNGMNOXGNASE"/>
</dbReference>
<comment type="pathway">
    <text evidence="11">Cofactor biosynthesis; ubiquinone biosynthesis.</text>
</comment>
<dbReference type="OrthoDB" id="3238373at2759"/>
<dbReference type="SUPFAM" id="SSF51905">
    <property type="entry name" value="FAD/NAD(P)-binding domain"/>
    <property type="match status" value="1"/>
</dbReference>
<evidence type="ECO:0000256" key="9">
    <source>
        <dbReference type="ARBA" id="ARBA00023128"/>
    </source>
</evidence>
<dbReference type="InterPro" id="IPR036188">
    <property type="entry name" value="FAD/NAD-bd_sf"/>
</dbReference>
<keyword evidence="5 11" id="KW-0999">Mitochondrion inner membrane</keyword>
<evidence type="ECO:0000256" key="5">
    <source>
        <dbReference type="ARBA" id="ARBA00022792"/>
    </source>
</evidence>
<comment type="caution">
    <text evidence="13">The sequence shown here is derived from an EMBL/GenBank/DDBJ whole genome shotgun (WGS) entry which is preliminary data.</text>
</comment>
<dbReference type="InterPro" id="IPR010971">
    <property type="entry name" value="UbiH/COQ6"/>
</dbReference>
<evidence type="ECO:0000256" key="2">
    <source>
        <dbReference type="ARBA" id="ARBA00005349"/>
    </source>
</evidence>
<evidence type="ECO:0000256" key="7">
    <source>
        <dbReference type="ARBA" id="ARBA00023002"/>
    </source>
</evidence>
<evidence type="ECO:0000256" key="1">
    <source>
        <dbReference type="ARBA" id="ARBA00001974"/>
    </source>
</evidence>
<evidence type="ECO:0000256" key="8">
    <source>
        <dbReference type="ARBA" id="ARBA00023033"/>
    </source>
</evidence>
<keyword evidence="6 11" id="KW-0274">FAD</keyword>
<protein>
    <recommendedName>
        <fullName evidence="11">Ubiquinone biosynthesis monooxygenase COQ6, mitochondrial</fullName>
        <ecNumber evidence="11">1.14.15.45</ecNumber>
    </recommendedName>
    <alternativeName>
        <fullName evidence="11">2-methoxy-6-polyprenolphenol 4-hydroxylase</fullName>
        <ecNumber evidence="11">1.14.15.46</ecNumber>
    </alternativeName>
</protein>
<reference evidence="13" key="1">
    <citation type="submission" date="2021-01" db="EMBL/GenBank/DDBJ databases">
        <authorList>
            <person name="Kaushik A."/>
        </authorList>
    </citation>
    <scope>NUCLEOTIDE SEQUENCE</scope>
    <source>
        <strain evidence="13">AG1-1C</strain>
    </source>
</reference>
<dbReference type="PANTHER" id="PTHR43876">
    <property type="entry name" value="UBIQUINONE BIOSYNTHESIS MONOOXYGENASE COQ6, MITOCHONDRIAL"/>
    <property type="match status" value="1"/>
</dbReference>
<dbReference type="GO" id="GO:0106364">
    <property type="term" value="F:4-hydroxy-3-all-trans-polyprenylbenzoate oxygenase activity"/>
    <property type="evidence" value="ECO:0007669"/>
    <property type="project" value="UniProtKB-EC"/>
</dbReference>
<gene>
    <name evidence="11" type="primary">COQ6</name>
    <name evidence="13" type="ORF">RDB_LOCUS96492</name>
</gene>
<comment type="catalytic activity">
    <reaction evidence="11">
        <text>a 2-methoxy-6-(all-trans-polyprenyl)phenol + 2 reduced [2Fe-2S]-[ferredoxin] + O2 + 2 H(+) = a 2-methoxy-6-(all-trans-polyprenyl)benzene-1,4-diol + 2 oxidized [2Fe-2S]-[ferredoxin] + H2O</text>
        <dbReference type="Rhea" id="RHEA:81183"/>
        <dbReference type="Rhea" id="RHEA-COMP:9551"/>
        <dbReference type="Rhea" id="RHEA-COMP:10000"/>
        <dbReference type="Rhea" id="RHEA-COMP:10001"/>
        <dbReference type="Rhea" id="RHEA-COMP:10858"/>
        <dbReference type="ChEBI" id="CHEBI:15377"/>
        <dbReference type="ChEBI" id="CHEBI:15378"/>
        <dbReference type="ChEBI" id="CHEBI:15379"/>
        <dbReference type="ChEBI" id="CHEBI:33737"/>
        <dbReference type="ChEBI" id="CHEBI:33738"/>
        <dbReference type="ChEBI" id="CHEBI:62731"/>
        <dbReference type="ChEBI" id="CHEBI:84166"/>
        <dbReference type="EC" id="1.14.15.46"/>
    </reaction>
</comment>
<dbReference type="PANTHER" id="PTHR43876:SF7">
    <property type="entry name" value="UBIQUINONE BIOSYNTHESIS MONOOXYGENASE COQ6, MITOCHONDRIAL"/>
    <property type="match status" value="1"/>
</dbReference>
<comment type="similarity">
    <text evidence="2 11">Belongs to the UbiH/COQ6 family.</text>
</comment>
<dbReference type="GO" id="GO:0016712">
    <property type="term" value="F:oxidoreductase activity, acting on paired donors, with incorporation or reduction of molecular oxygen, reduced flavin or flavoprotein as one donor, and incorporation of one atom of oxygen"/>
    <property type="evidence" value="ECO:0007669"/>
    <property type="project" value="UniProtKB-UniRule"/>
</dbReference>
<evidence type="ECO:0000256" key="4">
    <source>
        <dbReference type="ARBA" id="ARBA00022688"/>
    </source>
</evidence>
<dbReference type="InterPro" id="IPR002938">
    <property type="entry name" value="FAD-bd"/>
</dbReference>
<sequence length="599" mass="63425">MLSLRHCSKSARYKLYPKSHITLAGCRLLSTSTTEDYDVVIIGGGPAGLALAAGLGTNNITSRLKIALVEASGLDKVRNWTEAPGQYSNRVSSLTNESVAFIQSTGAWDYVDTGRVCPLEAMQVTTFNLTKEHRLISSQVWDGISDARIYFSPSDLARLPTTGTLPKSMATMTENLNLQRGLLKRLESVPSVKLLDITKVEEIQNGSGDHNSWPVVNTSTGKSLRSRLLIGADGFNSPVRKFAGIGSSGWAYDTHAVVATLFHPHREKYATLAHLEQPNSTAFQRFLTTGPIACLPLSSTASSLVWSTTPAIATALKSAPPATLAIFINAAFRLPESALQNLYSVLLTTHQNETPLSPEAARAEVQQAEIAHSVPPHDARASADIDSLTKGVLPEGSNLLPPLVIGIQDRTIAGFPLKYSHAETYIGTGQGARSVLVGDAAHTVHPLAGQGLNMGLSDVRELVTCLGNAISTGSDIGSYTALLPYMRSRYMPNQSLLLATDTLHKLYGTTASPIVWARSTGLEIINELSTIKGALMGVAGASPANLSTSWWNAAASGVEGLAGAGDVLRAVGGSLKDAITKTGSSIVQGGVNALKNSRH</sequence>
<dbReference type="InterPro" id="IPR051205">
    <property type="entry name" value="UbiH/COQ6_monooxygenase"/>
</dbReference>
<organism evidence="13 14">
    <name type="scientific">Rhizoctonia solani</name>
    <dbReference type="NCBI Taxonomy" id="456999"/>
    <lineage>
        <taxon>Eukaryota</taxon>
        <taxon>Fungi</taxon>
        <taxon>Dikarya</taxon>
        <taxon>Basidiomycota</taxon>
        <taxon>Agaricomycotina</taxon>
        <taxon>Agaricomycetes</taxon>
        <taxon>Cantharellales</taxon>
        <taxon>Ceratobasidiaceae</taxon>
        <taxon>Rhizoctonia</taxon>
    </lineage>
</organism>
<comment type="catalytic activity">
    <reaction evidence="11">
        <text>a 4-hydroxy-3-(all-trans-polyprenyl)benzoate + 2 reduced [2Fe-2S]-[ferredoxin] + O2 + 2 H(+) = a 3,4-dihydroxy-5-(all-trans-polyprenyl)benzoate + 2 oxidized [2Fe-2S]-[ferredoxin] + H2O</text>
        <dbReference type="Rhea" id="RHEA:81195"/>
        <dbReference type="Rhea" id="RHEA-COMP:9514"/>
        <dbReference type="Rhea" id="RHEA-COMP:10000"/>
        <dbReference type="Rhea" id="RHEA-COMP:10001"/>
        <dbReference type="Rhea" id="RHEA-COMP:10930"/>
        <dbReference type="ChEBI" id="CHEBI:15377"/>
        <dbReference type="ChEBI" id="CHEBI:15378"/>
        <dbReference type="ChEBI" id="CHEBI:15379"/>
        <dbReference type="ChEBI" id="CHEBI:33737"/>
        <dbReference type="ChEBI" id="CHEBI:33738"/>
        <dbReference type="ChEBI" id="CHEBI:64694"/>
        <dbReference type="ChEBI" id="CHEBI:78396"/>
        <dbReference type="EC" id="1.14.15.45"/>
    </reaction>
</comment>
<keyword evidence="9 11" id="KW-0496">Mitochondrion</keyword>
<keyword evidence="4 11" id="KW-0831">Ubiquinone biosynthesis</keyword>
<dbReference type="Gene3D" id="3.50.50.60">
    <property type="entry name" value="FAD/NAD(P)-binding domain"/>
    <property type="match status" value="2"/>
</dbReference>
<dbReference type="GO" id="GO:0071949">
    <property type="term" value="F:FAD binding"/>
    <property type="evidence" value="ECO:0007669"/>
    <property type="project" value="InterPro"/>
</dbReference>
<dbReference type="UniPathway" id="UPA00232"/>
<keyword evidence="7 11" id="KW-0560">Oxidoreductase</keyword>
<keyword evidence="8 11" id="KW-0503">Monooxygenase</keyword>
<dbReference type="GO" id="GO:0120538">
    <property type="term" value="F:2-methoxy-6-polyprenolphenol 4-hydroxylase activity"/>
    <property type="evidence" value="ECO:0007669"/>
    <property type="project" value="UniProtKB-EC"/>
</dbReference>
<dbReference type="HAMAP" id="MF_03193">
    <property type="entry name" value="COQ6_monooxygenase"/>
    <property type="match status" value="1"/>
</dbReference>
<comment type="subcellular location">
    <subcellularLocation>
        <location evidence="11">Mitochondrion inner membrane</location>
        <topology evidence="11">Peripheral membrane protein</topology>
        <orientation evidence="11">Matrix side</orientation>
    </subcellularLocation>
</comment>
<evidence type="ECO:0000259" key="12">
    <source>
        <dbReference type="Pfam" id="PF01494"/>
    </source>
</evidence>
<evidence type="ECO:0000256" key="6">
    <source>
        <dbReference type="ARBA" id="ARBA00022827"/>
    </source>
</evidence>
<dbReference type="PROSITE" id="PS01304">
    <property type="entry name" value="UBIH"/>
    <property type="match status" value="1"/>
</dbReference>
<comment type="function">
    <text evidence="11">FAD-dependent monooxygenase required for two non-consecutive steps during ubiquinone biosynthesis. Required for the C5-ring hydroxylation during ubiquinone biosynthesis by catalyzing the hydroxylation of 4-hydroxy-3-(all-trans-polyprenyl)benzoic acid to 3,4-dihydroxy-5-(all-trans-polyprenyl)benzoic acid. Also acts downstream of coq4, for the C1-hydroxylation during ubiquinone biosynthesis by catalyzing the hydroxylation of 2-methoxy-6-(all-trans-polyprenyl)phenol to 2-methoxy-6-(all-trans-polyprenyl)benzene-1,4-diol. The electrons required for the hydroxylation reaction are funneled indirectly to coq6 from NADPH via a ferredoxin/ferredoxin reductase system.</text>
</comment>
<accession>A0A8H3AF91</accession>
<dbReference type="NCBIfam" id="TIGR01988">
    <property type="entry name" value="Ubi-OHases"/>
    <property type="match status" value="1"/>
</dbReference>
<dbReference type="GO" id="GO:0031314">
    <property type="term" value="C:extrinsic component of mitochondrial inner membrane"/>
    <property type="evidence" value="ECO:0007669"/>
    <property type="project" value="UniProtKB-UniRule"/>
</dbReference>
<dbReference type="InterPro" id="IPR018168">
    <property type="entry name" value="Ubi_Hdrlase_CS"/>
</dbReference>
<keyword evidence="3 11" id="KW-0285">Flavoprotein</keyword>
<evidence type="ECO:0000256" key="3">
    <source>
        <dbReference type="ARBA" id="ARBA00022630"/>
    </source>
</evidence>
<evidence type="ECO:0000256" key="10">
    <source>
        <dbReference type="ARBA" id="ARBA00023136"/>
    </source>
</evidence>
<evidence type="ECO:0000313" key="13">
    <source>
        <dbReference type="EMBL" id="CAE6426320.1"/>
    </source>
</evidence>
<evidence type="ECO:0000256" key="11">
    <source>
        <dbReference type="HAMAP-Rule" id="MF_03193"/>
    </source>
</evidence>
<dbReference type="Pfam" id="PF01494">
    <property type="entry name" value="FAD_binding_3"/>
    <property type="match status" value="2"/>
</dbReference>
<dbReference type="AlphaFoldDB" id="A0A8H3AF91"/>
<name>A0A8H3AF91_9AGAM</name>
<dbReference type="EC" id="1.14.15.45" evidence="11"/>